<keyword evidence="2" id="KW-1185">Reference proteome</keyword>
<name>A0ACC2PRC3_9HYME</name>
<evidence type="ECO:0000313" key="2">
    <source>
        <dbReference type="Proteomes" id="UP001239111"/>
    </source>
</evidence>
<proteinExistence type="predicted"/>
<dbReference type="EMBL" id="CM056741">
    <property type="protein sequence ID" value="KAJ8685144.1"/>
    <property type="molecule type" value="Genomic_DNA"/>
</dbReference>
<evidence type="ECO:0000313" key="1">
    <source>
        <dbReference type="EMBL" id="KAJ8685144.1"/>
    </source>
</evidence>
<accession>A0ACC2PRC3</accession>
<protein>
    <submittedName>
        <fullName evidence="1">Uncharacterized protein</fullName>
    </submittedName>
</protein>
<sequence>MDDNSRETISYGDQQAGSEITRWVSFVNPHDQMKMLQVEVSKPQAESYEGAVDAARVRDFPMRLPKIGCPAGAPFGRRFVGATQQTLSTVIPWQHTVQVYNNAQPGIERPVFASSQRAPRNQEVLQAPSGDGYHGCTCPITTASTIPTQHPPHPLQTLGKATSGMKRSITASFPGEPQYHQAQVLQAPGASGDRHHSVAPRAVTVSAISHQYPAHLPQAFGNATPGVERKETASFTRSLQHQQAQMLQAPGVGGNGRPRFAVATASATSQQHPAHLLRALEDATPGLERRVTASFPGEPQYHQVQMLQAPGVSAEGQPGVARRVVFRPAIPHQRTAHLLQTSGNATPGSIRRVTTSSTGAPQHQQAQMLQALGMGGNGQPRVAVATASATSQQYPVHPLQAFRNATPGSEHRVTASFTKAPQHQQALTLQASGVSGNCHPRVTLATASATSQQHHAHLLQAFRAPQHQQVQMLKVPGASANGQPDVARRVVSRSAMPQQYPAHSLQAFGNAATCLERRFVTATQNGPQHQQMQLLQAPSDGQRVVLPPRASIPSMPRLVSEAQLLQGYSHAPPGFAHPNLTEFETWQPHNLQRTQTLLSICPTIVHSNAAIPGILQQNPVPVLQAPGNAPSESTHRLISVSEIPNQYPQQYLQAPRNALPGFTHRVTPVSEISEQYPKQRLQVSNKVSPFFAHPVTVEPETSQEVQSVQDMSNAPAVSAHPGTSAPQMSQQCTVQRLQVSSTAPTTCDHPVTTAVDDLSRHPVQHPQVSANGPTVFTRPALLDVENPGRGRKKKKEREAFWHEDYAYKYERTNLQGTSQLPCIKSERRRSEGCKARLHVDNQGNITRIGNHCHPPQPYGKGKKEFFAELKKAVQTEKVDNKLIYKRVSLDLRFRDIAVRFPYKKVKRSMTRWRSAVKNKCSIRIKTIDDYVKFFESEEGQKFLSYDEEDGKIRKFSYKVVEDKLKNRHLILYDEDFLRKNGGAKLLQADSTFLMCANIHQVTQLFTLMARNYDRAFPCIWVLMTSKKTEAYEKVLTEIRDEIWPELDPQEFIADFELAFENAVKKVYKNAVVTGCYSHFCQALMRNAIKKKAALGANLKKDRDRHQILREVMALALLPEELIEPTLDEIEKEAESKYGSYFDEFFKYIREYWMNERGTARFYVYRKIDKTNNEEESYHSVFKIIFKNKKPSGWQFIDEIIDLQKSLNLDLRTEEETIGTSKAERKKSTILNEKELIRNWDLLDQKKISYTPMMFVTEMAYSLSDKYLQLQGIHGTIYDPPDSGATIDESGNGNESSQDEDDPETGYGFNAVTSAVLTEGVDDEIIDNEQDEQPSCSGLGQKGANLYGFDSEDEDSNSTHETRLTPWRLSSDDSSDEYESPNRPSAIRVYQEKSVQLKTQVHPQDQETARDSPETSPIEPSKPMKRKAIAAKLSKKVNRAKKAKSAVREVASQPPLEQSTASRTKRKRVAVRDGKYSDYICS</sequence>
<organism evidence="1 2">
    <name type="scientific">Eretmocerus hayati</name>
    <dbReference type="NCBI Taxonomy" id="131215"/>
    <lineage>
        <taxon>Eukaryota</taxon>
        <taxon>Metazoa</taxon>
        <taxon>Ecdysozoa</taxon>
        <taxon>Arthropoda</taxon>
        <taxon>Hexapoda</taxon>
        <taxon>Insecta</taxon>
        <taxon>Pterygota</taxon>
        <taxon>Neoptera</taxon>
        <taxon>Endopterygota</taxon>
        <taxon>Hymenoptera</taxon>
        <taxon>Apocrita</taxon>
        <taxon>Proctotrupomorpha</taxon>
        <taxon>Chalcidoidea</taxon>
        <taxon>Aphelinidae</taxon>
        <taxon>Aphelininae</taxon>
        <taxon>Eretmocerus</taxon>
    </lineage>
</organism>
<reference evidence="1" key="1">
    <citation type="submission" date="2023-04" db="EMBL/GenBank/DDBJ databases">
        <title>A chromosome-level genome assembly of the parasitoid wasp Eretmocerus hayati.</title>
        <authorList>
            <person name="Zhong Y."/>
            <person name="Liu S."/>
            <person name="Liu Y."/>
        </authorList>
    </citation>
    <scope>NUCLEOTIDE SEQUENCE</scope>
    <source>
        <strain evidence="1">ZJU_SS_LIU_2023</strain>
    </source>
</reference>
<comment type="caution">
    <text evidence="1">The sequence shown here is derived from an EMBL/GenBank/DDBJ whole genome shotgun (WGS) entry which is preliminary data.</text>
</comment>
<gene>
    <name evidence="1" type="ORF">QAD02_020937</name>
</gene>
<dbReference type="Proteomes" id="UP001239111">
    <property type="component" value="Chromosome 1"/>
</dbReference>